<dbReference type="InterPro" id="IPR036388">
    <property type="entry name" value="WH-like_DNA-bd_sf"/>
</dbReference>
<comment type="cofactor">
    <cofactor evidence="7">
        <name>Zn(2+)</name>
        <dbReference type="ChEBI" id="CHEBI:29105"/>
    </cofactor>
    <text evidence="7">Binds 1 zinc ion per subunit.</text>
</comment>
<proteinExistence type="inferred from homology"/>
<evidence type="ECO:0000256" key="1">
    <source>
        <dbReference type="ARBA" id="ARBA00007957"/>
    </source>
</evidence>
<dbReference type="GO" id="GO:1900376">
    <property type="term" value="P:regulation of secondary metabolite biosynthetic process"/>
    <property type="evidence" value="ECO:0007669"/>
    <property type="project" value="TreeGrafter"/>
</dbReference>
<dbReference type="Proteomes" id="UP000494122">
    <property type="component" value="Unassembled WGS sequence"/>
</dbReference>
<keyword evidence="6" id="KW-0804">Transcription</keyword>
<dbReference type="InterPro" id="IPR002481">
    <property type="entry name" value="FUR"/>
</dbReference>
<dbReference type="GO" id="GO:0000976">
    <property type="term" value="F:transcription cis-regulatory region binding"/>
    <property type="evidence" value="ECO:0007669"/>
    <property type="project" value="TreeGrafter"/>
</dbReference>
<dbReference type="GO" id="GO:0045892">
    <property type="term" value="P:negative regulation of DNA-templated transcription"/>
    <property type="evidence" value="ECO:0007669"/>
    <property type="project" value="TreeGrafter"/>
</dbReference>
<dbReference type="PANTHER" id="PTHR33202">
    <property type="entry name" value="ZINC UPTAKE REGULATION PROTEIN"/>
    <property type="match status" value="1"/>
</dbReference>
<dbReference type="Gene3D" id="3.30.1490.190">
    <property type="match status" value="1"/>
</dbReference>
<evidence type="ECO:0000313" key="9">
    <source>
        <dbReference type="Proteomes" id="UP000494122"/>
    </source>
</evidence>
<dbReference type="Pfam" id="PF01475">
    <property type="entry name" value="FUR"/>
    <property type="match status" value="1"/>
</dbReference>
<organism evidence="8 9">
    <name type="scientific">Achromobacter ruhlandii</name>
    <dbReference type="NCBI Taxonomy" id="72557"/>
    <lineage>
        <taxon>Bacteria</taxon>
        <taxon>Pseudomonadati</taxon>
        <taxon>Pseudomonadota</taxon>
        <taxon>Betaproteobacteria</taxon>
        <taxon>Burkholderiales</taxon>
        <taxon>Alcaligenaceae</taxon>
        <taxon>Achromobacter</taxon>
    </lineage>
</organism>
<dbReference type="RefSeq" id="WP_100509228.1">
    <property type="nucleotide sequence ID" value="NZ_CADILE010000004.1"/>
</dbReference>
<reference evidence="8 9" key="1">
    <citation type="submission" date="2020-04" db="EMBL/GenBank/DDBJ databases">
        <authorList>
            <person name="De Canck E."/>
        </authorList>
    </citation>
    <scope>NUCLEOTIDE SEQUENCE [LARGE SCALE GENOMIC DNA]</scope>
    <source>
        <strain evidence="8 9">LMG 3328</strain>
    </source>
</reference>
<protein>
    <submittedName>
        <fullName evidence="8">Zinc uptake regulation protein</fullName>
    </submittedName>
</protein>
<keyword evidence="5" id="KW-0238">DNA-binding</keyword>
<evidence type="ECO:0000313" key="8">
    <source>
        <dbReference type="EMBL" id="CAB3852850.1"/>
    </source>
</evidence>
<keyword evidence="4" id="KW-0805">Transcription regulation</keyword>
<evidence type="ECO:0000256" key="3">
    <source>
        <dbReference type="ARBA" id="ARBA00022833"/>
    </source>
</evidence>
<evidence type="ECO:0000256" key="5">
    <source>
        <dbReference type="ARBA" id="ARBA00023125"/>
    </source>
</evidence>
<keyword evidence="7" id="KW-0479">Metal-binding</keyword>
<name>A0A2M9GSC5_9BURK</name>
<evidence type="ECO:0000256" key="6">
    <source>
        <dbReference type="ARBA" id="ARBA00023163"/>
    </source>
</evidence>
<evidence type="ECO:0000256" key="2">
    <source>
        <dbReference type="ARBA" id="ARBA00022491"/>
    </source>
</evidence>
<keyword evidence="3 7" id="KW-0862">Zinc</keyword>
<dbReference type="Gene3D" id="1.10.10.10">
    <property type="entry name" value="Winged helix-like DNA-binding domain superfamily/Winged helix DNA-binding domain"/>
    <property type="match status" value="1"/>
</dbReference>
<dbReference type="InterPro" id="IPR043135">
    <property type="entry name" value="Fur_C"/>
</dbReference>
<evidence type="ECO:0000256" key="4">
    <source>
        <dbReference type="ARBA" id="ARBA00023015"/>
    </source>
</evidence>
<dbReference type="GO" id="GO:0003700">
    <property type="term" value="F:DNA-binding transcription factor activity"/>
    <property type="evidence" value="ECO:0007669"/>
    <property type="project" value="InterPro"/>
</dbReference>
<accession>A0A2M9GSC5</accession>
<dbReference type="EMBL" id="CADILE010000004">
    <property type="protein sequence ID" value="CAB3852850.1"/>
    <property type="molecule type" value="Genomic_DNA"/>
</dbReference>
<keyword evidence="2" id="KW-0678">Repressor</keyword>
<sequence>MQLTPRLRLVLSALHQSREPLSAYGLLDRLRREDEAGFKAPAQVYRALDALMELGLVHRLESLNAYTPCQDPERCRPGPTAFTICGTCTRIDEFVGNGISRDLKRRIAAQAFTVNKVSIEIHGQCPACAGRPQAGR</sequence>
<dbReference type="GO" id="GO:0008270">
    <property type="term" value="F:zinc ion binding"/>
    <property type="evidence" value="ECO:0007669"/>
    <property type="project" value="TreeGrafter"/>
</dbReference>
<evidence type="ECO:0000256" key="7">
    <source>
        <dbReference type="PIRSR" id="PIRSR602481-1"/>
    </source>
</evidence>
<comment type="similarity">
    <text evidence="1">Belongs to the Fur family.</text>
</comment>
<feature type="binding site" evidence="7">
    <location>
        <position position="88"/>
    </location>
    <ligand>
        <name>Zn(2+)</name>
        <dbReference type="ChEBI" id="CHEBI:29105"/>
    </ligand>
</feature>
<gene>
    <name evidence="8" type="primary">zur_1</name>
    <name evidence="8" type="ORF">LMG3328_01874</name>
</gene>
<feature type="binding site" evidence="7">
    <location>
        <position position="85"/>
    </location>
    <ligand>
        <name>Zn(2+)</name>
        <dbReference type="ChEBI" id="CHEBI:29105"/>
    </ligand>
</feature>
<dbReference type="InterPro" id="IPR036390">
    <property type="entry name" value="WH_DNA-bd_sf"/>
</dbReference>
<dbReference type="AlphaFoldDB" id="A0A2M9GSC5"/>
<dbReference type="SUPFAM" id="SSF46785">
    <property type="entry name" value="Winged helix' DNA-binding domain"/>
    <property type="match status" value="1"/>
</dbReference>
<dbReference type="GO" id="GO:0005829">
    <property type="term" value="C:cytosol"/>
    <property type="evidence" value="ECO:0007669"/>
    <property type="project" value="TreeGrafter"/>
</dbReference>
<feature type="binding site" evidence="7">
    <location>
        <position position="125"/>
    </location>
    <ligand>
        <name>Zn(2+)</name>
        <dbReference type="ChEBI" id="CHEBI:29105"/>
    </ligand>
</feature>
<feature type="binding site" evidence="7">
    <location>
        <position position="128"/>
    </location>
    <ligand>
        <name>Zn(2+)</name>
        <dbReference type="ChEBI" id="CHEBI:29105"/>
    </ligand>
</feature>
<dbReference type="PANTHER" id="PTHR33202:SF6">
    <property type="entry name" value="ZINC UPTAKE REGULATION PROTEIN"/>
    <property type="match status" value="1"/>
</dbReference>